<evidence type="ECO:0000256" key="1">
    <source>
        <dbReference type="SAM" id="MobiDB-lite"/>
    </source>
</evidence>
<feature type="transmembrane region" description="Helical" evidence="2">
    <location>
        <begin position="33"/>
        <end position="53"/>
    </location>
</feature>
<keyword evidence="5" id="KW-1185">Reference proteome</keyword>
<dbReference type="STRING" id="446471.Xcel_2982"/>
<dbReference type="RefSeq" id="WP_012879730.1">
    <property type="nucleotide sequence ID" value="NC_013530.1"/>
</dbReference>
<keyword evidence="2" id="KW-0472">Membrane</keyword>
<keyword evidence="2" id="KW-0812">Transmembrane</keyword>
<dbReference type="EMBL" id="CP001821">
    <property type="protein sequence ID" value="ACZ31988.1"/>
    <property type="molecule type" value="Genomic_DNA"/>
</dbReference>
<feature type="region of interest" description="Disordered" evidence="1">
    <location>
        <begin position="162"/>
        <end position="183"/>
    </location>
</feature>
<dbReference type="InterPro" id="IPR005182">
    <property type="entry name" value="YdbS-like_PH"/>
</dbReference>
<dbReference type="eggNOG" id="COG3402">
    <property type="taxonomic scope" value="Bacteria"/>
</dbReference>
<proteinExistence type="predicted"/>
<name>D1BZ91_XYLCX</name>
<reference evidence="5" key="1">
    <citation type="submission" date="2009-11" db="EMBL/GenBank/DDBJ databases">
        <title>The complete chromosome of Xylanimonas cellulosilytica DSM 15894.</title>
        <authorList>
            <consortium name="US DOE Joint Genome Institute (JGI-PGF)"/>
            <person name="Lucas S."/>
            <person name="Copeland A."/>
            <person name="Lapidus A."/>
            <person name="Glavina del Rio T."/>
            <person name="Dalin E."/>
            <person name="Tice H."/>
            <person name="Bruce D."/>
            <person name="Goodwin L."/>
            <person name="Pitluck S."/>
            <person name="Kyrpides N."/>
            <person name="Mavromatis K."/>
            <person name="Ivanova N."/>
            <person name="Mikhailova N."/>
            <person name="Foster B."/>
            <person name="Clum A."/>
            <person name="Brettin T."/>
            <person name="Detter J.C."/>
            <person name="Han C."/>
            <person name="Larimer F."/>
            <person name="Land M."/>
            <person name="Hauser L."/>
            <person name="Markowitz V."/>
            <person name="Cheng J.F."/>
            <person name="Hugenholtz P."/>
            <person name="Woyke T."/>
            <person name="Wu D."/>
            <person name="Gehrich-Schroeter G."/>
            <person name="Schneider S."/>
            <person name="Pukall S.R."/>
            <person name="Klenk H.P."/>
            <person name="Eisen J.A."/>
        </authorList>
    </citation>
    <scope>NUCLEOTIDE SEQUENCE [LARGE SCALE GENOMIC DNA]</scope>
    <source>
        <strain evidence="5">DSM 15894 / CECT 5975 / LMG 20990 / XIL07</strain>
    </source>
</reference>
<evidence type="ECO:0000259" key="3">
    <source>
        <dbReference type="Pfam" id="PF03703"/>
    </source>
</evidence>
<feature type="domain" description="YdbS-like PH" evidence="3">
    <location>
        <begin position="83"/>
        <end position="160"/>
    </location>
</feature>
<dbReference type="KEGG" id="xce:Xcel_2982"/>
<evidence type="ECO:0000313" key="5">
    <source>
        <dbReference type="Proteomes" id="UP000002255"/>
    </source>
</evidence>
<feature type="transmembrane region" description="Helical" evidence="2">
    <location>
        <begin position="59"/>
        <end position="77"/>
    </location>
</feature>
<protein>
    <submittedName>
        <fullName evidence="4">Membrane-flanked domain protein</fullName>
    </submittedName>
</protein>
<evidence type="ECO:0000313" key="4">
    <source>
        <dbReference type="EMBL" id="ACZ31988.1"/>
    </source>
</evidence>
<keyword evidence="2" id="KW-1133">Transmembrane helix</keyword>
<dbReference type="PANTHER" id="PTHR34473:SF3">
    <property type="entry name" value="TRANSMEMBRANE PROTEIN-RELATED"/>
    <property type="match status" value="1"/>
</dbReference>
<sequence length="183" mass="19479">MPRDAVRGADAESLDLDGFDADWQPVSPRLVRVRLLGALVACPPFIVAGAVLALVVSPWWWFLAAPFALGLAVRVVLGRATVRAIAWAERPQDLALRSGPISRTTLVVPYHRLQTVEVSEGPLLRAHGLATLKVETAAAMADATIPGLPRADAEALRDRLVARGVRDATPPADDEPDASQAST</sequence>
<dbReference type="HOGENOM" id="CLU_104197_0_0_11"/>
<gene>
    <name evidence="4" type="ordered locus">Xcel_2982</name>
</gene>
<reference evidence="4 5" key="2">
    <citation type="journal article" date="2010" name="Stand. Genomic Sci.">
        <title>Complete genome sequence of Xylanimonas cellulosilytica type strain (XIL07).</title>
        <authorList>
            <person name="Foster B."/>
            <person name="Pukall R."/>
            <person name="Abt B."/>
            <person name="Nolan M."/>
            <person name="Glavina Del Rio T."/>
            <person name="Chen F."/>
            <person name="Lucas S."/>
            <person name="Tice H."/>
            <person name="Pitluck S."/>
            <person name="Cheng J.-F."/>
            <person name="Chertkov O."/>
            <person name="Brettin T."/>
            <person name="Han C."/>
            <person name="Detter J.C."/>
            <person name="Bruce D."/>
            <person name="Goodwin L."/>
            <person name="Ivanova N."/>
            <person name="Mavromatis K."/>
            <person name="Pati A."/>
            <person name="Mikhailova N."/>
            <person name="Chen A."/>
            <person name="Palaniappan K."/>
            <person name="Land M."/>
            <person name="Hauser L."/>
            <person name="Chang Y.-J."/>
            <person name="Jeffries C.D."/>
            <person name="Chain P."/>
            <person name="Rohde M."/>
            <person name="Goeker M."/>
            <person name="Bristow J."/>
            <person name="Eisen J.A."/>
            <person name="Markowitz V."/>
            <person name="Hugenholtz P."/>
            <person name="Kyrpides N.C."/>
            <person name="Klenk H.-P."/>
            <person name="Lapidus A."/>
        </authorList>
    </citation>
    <scope>NUCLEOTIDE SEQUENCE [LARGE SCALE GENOMIC DNA]</scope>
    <source>
        <strain evidence="5">DSM 15894 / CECT 5975 / LMG 20990 / XIL07</strain>
    </source>
</reference>
<dbReference type="Pfam" id="PF03703">
    <property type="entry name" value="bPH_2"/>
    <property type="match status" value="1"/>
</dbReference>
<accession>D1BZ91</accession>
<organism evidence="4 5">
    <name type="scientific">Xylanimonas cellulosilytica (strain DSM 15894 / JCM 12276 / CECT 5975 / KCTC 9989 / LMG 20990 / NBRC 107835 / XIL07)</name>
    <dbReference type="NCBI Taxonomy" id="446471"/>
    <lineage>
        <taxon>Bacteria</taxon>
        <taxon>Bacillati</taxon>
        <taxon>Actinomycetota</taxon>
        <taxon>Actinomycetes</taxon>
        <taxon>Micrococcales</taxon>
        <taxon>Promicromonosporaceae</taxon>
        <taxon>Xylanimonas</taxon>
    </lineage>
</organism>
<dbReference type="PANTHER" id="PTHR34473">
    <property type="entry name" value="UPF0699 TRANSMEMBRANE PROTEIN YDBS"/>
    <property type="match status" value="1"/>
</dbReference>
<dbReference type="Proteomes" id="UP000002255">
    <property type="component" value="Chromosome"/>
</dbReference>
<dbReference type="AlphaFoldDB" id="D1BZ91"/>
<evidence type="ECO:0000256" key="2">
    <source>
        <dbReference type="SAM" id="Phobius"/>
    </source>
</evidence>